<gene>
    <name evidence="1" type="ORF">AYM40_16405</name>
</gene>
<sequence>MKVLYDAVVGAGAGQYYGTIVVSGLKYEDGTPVNVRQFLSMNFTSPAAVADTDINGTFMSWVQVTPHVGSTQIDTTTFSVSAQLDFAEAHTMDPRDQFTIGINGDLTHNPDAYLNSFVIAADAAPDVNGSVSVDCAAPPDSALAGFPPVLTFSLGSQRSDLTLSYGKTTSVALMQGAYSVSGNDICTDDETVSAPLIIAPTQVTVAPNQTAPVSVTFGPVQRYSALDIAIGALSGLATETLDVVVIDQASGQTLASFAAGINSSTQLRKLPASGTALIQIGNIALNNTKHSFSTPAVELKNMLHEVLIDDSMVQTAPVDTTGYVRVPVNITAEKTVARQITLRLSGESMSYTQTVSVSTQKTAFSAPVKPGTYSVHADDFVSGGTVFAMSVANTLVVAVDGSTALDLSIDASANLNVPGFPAFLSFGGCADLTPGNQADFVAARASSLFNYAGFDGAGDDNTYLTDDQSTRQAIQLARNVEAALDNGQTVLPVMISYTCNLSLGNTPGMLANADQHAHSFANFILALNLANGTIDAAHPVPAGFIVNPDFLGACQQAGFGASYGMPVRAPLQTALDHWSVKAVIPATVTEDIRGYVEAVNWLVRTVAPKVVFGWQINLWGVGYSEWIYQDNDPATFAQQTAAYVQALEVYSGPNPPDFLAIDRYEADDFTQRAYVNGYCYSPREWDRFFDFCKTVSRALKVPVMPWQIPASRTPATTDEVYADFDSQHWGSGGSYMLGDPAIGSDYHNINPTILALEFPTPFQTYMGKTVEDLFAHAEPFDISGPAYGDLPVRGIFAVLLGGGSTTGIIATVGNPEPWVRDKLNAYMAAPIGFDSASSRPRIHTKPRQPIKS</sequence>
<protein>
    <submittedName>
        <fullName evidence="1">Uncharacterized protein</fullName>
    </submittedName>
</protein>
<proteinExistence type="predicted"/>
<reference evidence="1 2" key="1">
    <citation type="journal article" date="2016" name="Gene">
        <title>PacBio SMRT assembly of a complex multi-replicon genome reveals chlorocatechol degradative operon in a region of genome plasticity.</title>
        <authorList>
            <person name="Ricker N."/>
            <person name="Shen S.Y."/>
            <person name="Goordial J."/>
            <person name="Jin S."/>
            <person name="Fulthorpe R.R."/>
        </authorList>
    </citation>
    <scope>NUCLEOTIDE SEQUENCE [LARGE SCALE GENOMIC DNA]</scope>
    <source>
        <strain evidence="1 2">OLGA172</strain>
    </source>
</reference>
<organism evidence="1 2">
    <name type="scientific">Paraburkholderia phytofirmans OLGA172</name>
    <dbReference type="NCBI Taxonomy" id="1417228"/>
    <lineage>
        <taxon>Bacteria</taxon>
        <taxon>Pseudomonadati</taxon>
        <taxon>Pseudomonadota</taxon>
        <taxon>Betaproteobacteria</taxon>
        <taxon>Burkholderiales</taxon>
        <taxon>Burkholderiaceae</taxon>
        <taxon>Paraburkholderia</taxon>
    </lineage>
</organism>
<keyword evidence="2" id="KW-1185">Reference proteome</keyword>
<dbReference type="KEGG" id="buz:AYM40_16405"/>
<dbReference type="OrthoDB" id="1153097at2"/>
<evidence type="ECO:0000313" key="2">
    <source>
        <dbReference type="Proteomes" id="UP000076852"/>
    </source>
</evidence>
<dbReference type="Proteomes" id="UP000076852">
    <property type="component" value="Chromosome 1"/>
</dbReference>
<accession>A0A160FMN6</accession>
<dbReference type="AlphaFoldDB" id="A0A160FMN6"/>
<dbReference type="STRING" id="1804984.AYM40_16405"/>
<name>A0A160FMN6_9BURK</name>
<dbReference type="EMBL" id="CP014578">
    <property type="protein sequence ID" value="ANB73762.1"/>
    <property type="molecule type" value="Genomic_DNA"/>
</dbReference>
<dbReference type="RefSeq" id="WP_063497130.1">
    <property type="nucleotide sequence ID" value="NZ_CP014578.1"/>
</dbReference>
<evidence type="ECO:0000313" key="1">
    <source>
        <dbReference type="EMBL" id="ANB73762.1"/>
    </source>
</evidence>